<dbReference type="Pfam" id="PF14244">
    <property type="entry name" value="Retrotran_gag_3"/>
    <property type="match status" value="1"/>
</dbReference>
<feature type="region of interest" description="Disordered" evidence="1">
    <location>
        <begin position="252"/>
        <end position="298"/>
    </location>
</feature>
<accession>A0A5B7BD59</accession>
<evidence type="ECO:0000313" key="3">
    <source>
        <dbReference type="EMBL" id="MPA65701.1"/>
    </source>
</evidence>
<proteinExistence type="predicted"/>
<feature type="region of interest" description="Disordered" evidence="1">
    <location>
        <begin position="397"/>
        <end position="417"/>
    </location>
</feature>
<feature type="compositionally biased region" description="Polar residues" evidence="1">
    <location>
        <begin position="280"/>
        <end position="295"/>
    </location>
</feature>
<protein>
    <recommendedName>
        <fullName evidence="2">Retrotransposon Copia-like N-terminal domain-containing protein</fullName>
    </recommendedName>
</protein>
<evidence type="ECO:0000259" key="2">
    <source>
        <dbReference type="Pfam" id="PF14244"/>
    </source>
</evidence>
<dbReference type="AlphaFoldDB" id="A0A5B7BD59"/>
<feature type="compositionally biased region" description="Low complexity" evidence="1">
    <location>
        <begin position="270"/>
        <end position="279"/>
    </location>
</feature>
<feature type="domain" description="Retrotransposon Copia-like N-terminal" evidence="2">
    <location>
        <begin position="37"/>
        <end position="75"/>
    </location>
</feature>
<evidence type="ECO:0000256" key="1">
    <source>
        <dbReference type="SAM" id="MobiDB-lite"/>
    </source>
</evidence>
<organism evidence="3">
    <name type="scientific">Davidia involucrata</name>
    <name type="common">Dove tree</name>
    <dbReference type="NCBI Taxonomy" id="16924"/>
    <lineage>
        <taxon>Eukaryota</taxon>
        <taxon>Viridiplantae</taxon>
        <taxon>Streptophyta</taxon>
        <taxon>Embryophyta</taxon>
        <taxon>Tracheophyta</taxon>
        <taxon>Spermatophyta</taxon>
        <taxon>Magnoliopsida</taxon>
        <taxon>eudicotyledons</taxon>
        <taxon>Gunneridae</taxon>
        <taxon>Pentapetalae</taxon>
        <taxon>asterids</taxon>
        <taxon>Cornales</taxon>
        <taxon>Nyssaceae</taxon>
        <taxon>Davidia</taxon>
    </lineage>
</organism>
<reference evidence="3" key="1">
    <citation type="submission" date="2019-08" db="EMBL/GenBank/DDBJ databases">
        <title>Reference gene set and small RNA set construction with multiple tissues from Davidia involucrata Baill.</title>
        <authorList>
            <person name="Yang H."/>
            <person name="Zhou C."/>
            <person name="Li G."/>
            <person name="Wang J."/>
            <person name="Gao P."/>
            <person name="Wang M."/>
            <person name="Wang R."/>
            <person name="Zhao Y."/>
        </authorList>
    </citation>
    <scope>NUCLEOTIDE SEQUENCE</scope>
    <source>
        <tissue evidence="3">Mixed with DoveR01_LX</tissue>
    </source>
</reference>
<name>A0A5B7BD59_DAVIN</name>
<dbReference type="InterPro" id="IPR029472">
    <property type="entry name" value="Copia-like_N"/>
</dbReference>
<dbReference type="Pfam" id="PF14223">
    <property type="entry name" value="Retrotran_gag_2"/>
    <property type="match status" value="1"/>
</dbReference>
<dbReference type="EMBL" id="GHES01035142">
    <property type="protein sequence ID" value="MPA65701.1"/>
    <property type="molecule type" value="Transcribed_RNA"/>
</dbReference>
<dbReference type="PANTHER" id="PTHR47481:SF31">
    <property type="entry name" value="OS01G0873500 PROTEIN"/>
    <property type="match status" value="1"/>
</dbReference>
<dbReference type="PANTHER" id="PTHR47481">
    <property type="match status" value="1"/>
</dbReference>
<sequence>MAQEGASTGSTSSSSSSSSVSVMSSTPIYLLTNVCNLITVKLDSTNYIAWKFQFTSVLRAHNLLGFVDGTHSCPAKFLCDERGIHTTEENPSYNAWITQDQALMAVINATLTPTALSSVIGYKTSRDVWLALERHFSSTSRSNILQLKANLQSLTKGKDTIDQYIQKVKAARDSLAEVSVHIDDEDLLIYTLNGLPSEFNAFRTAIRTRAQPLTLEEMHVLLRAEEQSVEAVFKQNQNQYTPSAMVASSHRAPFYNNRGNNRGRGRGRSNMRGGRFSNSQRFNPQMFNSPNSSQAYGRGQHQFQFSNQSSNQAPNQTPQLFCQICNKPNHSALDCYHRMNYAYQGRHPPSQLAAMAASYGSSQTNPNLWLTDSGATNHVTADFSTLSISDVYQGEDQLSVGNGQGQGFGEDPVPRAQ</sequence>
<gene>
    <name evidence="3" type="ORF">Din_035142</name>
</gene>